<proteinExistence type="predicted"/>
<name>A0A397W0E0_9GLOM</name>
<keyword evidence="2" id="KW-1185">Reference proteome</keyword>
<gene>
    <name evidence="1" type="ORF">C2G38_1564776</name>
</gene>
<evidence type="ECO:0000313" key="2">
    <source>
        <dbReference type="Proteomes" id="UP000266673"/>
    </source>
</evidence>
<dbReference type="OrthoDB" id="2345504at2759"/>
<dbReference type="Proteomes" id="UP000266673">
    <property type="component" value="Unassembled WGS sequence"/>
</dbReference>
<comment type="caution">
    <text evidence="1">The sequence shown here is derived from an EMBL/GenBank/DDBJ whole genome shotgun (WGS) entry which is preliminary data.</text>
</comment>
<sequence>MAGKYTNIPAQHAGNNIDTPARFIAWLRHKYQTETVGTQQVATQRLAQEKFLPFDNPESYEARIQPLLLGVADNDANILGLLKGHLSGELYTWMKIANPANITAFFTELKNMYLERPPNLYRGSIPDQISQAPPITFQSAIISTKSNTEPRLDNSITKTEVENIVNSQLDLRAQQPTPQPVSLLEELKLVEELLNNGILPIVELITAQYLISYQIRLRKAPMP</sequence>
<evidence type="ECO:0000313" key="1">
    <source>
        <dbReference type="EMBL" id="RIB28220.1"/>
    </source>
</evidence>
<accession>A0A397W0E0</accession>
<dbReference type="AlphaFoldDB" id="A0A397W0E0"/>
<protein>
    <submittedName>
        <fullName evidence="1">Uncharacterized protein</fullName>
    </submittedName>
</protein>
<reference evidence="1 2" key="1">
    <citation type="submission" date="2018-06" db="EMBL/GenBank/DDBJ databases">
        <title>Comparative genomics reveals the genomic features of Rhizophagus irregularis, R. cerebriforme, R. diaphanum and Gigaspora rosea, and their symbiotic lifestyle signature.</title>
        <authorList>
            <person name="Morin E."/>
            <person name="San Clemente H."/>
            <person name="Chen E.C.H."/>
            <person name="De La Providencia I."/>
            <person name="Hainaut M."/>
            <person name="Kuo A."/>
            <person name="Kohler A."/>
            <person name="Murat C."/>
            <person name="Tang N."/>
            <person name="Roy S."/>
            <person name="Loubradou J."/>
            <person name="Henrissat B."/>
            <person name="Grigoriev I.V."/>
            <person name="Corradi N."/>
            <person name="Roux C."/>
            <person name="Martin F.M."/>
        </authorList>
    </citation>
    <scope>NUCLEOTIDE SEQUENCE [LARGE SCALE GENOMIC DNA]</scope>
    <source>
        <strain evidence="1 2">DAOM 194757</strain>
    </source>
</reference>
<organism evidence="1 2">
    <name type="scientific">Gigaspora rosea</name>
    <dbReference type="NCBI Taxonomy" id="44941"/>
    <lineage>
        <taxon>Eukaryota</taxon>
        <taxon>Fungi</taxon>
        <taxon>Fungi incertae sedis</taxon>
        <taxon>Mucoromycota</taxon>
        <taxon>Glomeromycotina</taxon>
        <taxon>Glomeromycetes</taxon>
        <taxon>Diversisporales</taxon>
        <taxon>Gigasporaceae</taxon>
        <taxon>Gigaspora</taxon>
    </lineage>
</organism>
<dbReference type="EMBL" id="QKWP01000073">
    <property type="protein sequence ID" value="RIB28220.1"/>
    <property type="molecule type" value="Genomic_DNA"/>
</dbReference>